<evidence type="ECO:0000313" key="1">
    <source>
        <dbReference type="EMBL" id="CRF52624.1"/>
    </source>
</evidence>
<reference evidence="2" key="1">
    <citation type="submission" date="2014-12" db="EMBL/GenBank/DDBJ databases">
        <authorList>
            <person name="Jaenicke S."/>
        </authorList>
    </citation>
    <scope>NUCLEOTIDE SEQUENCE [LARGE SCALE GENOMIC DNA]</scope>
</reference>
<protein>
    <submittedName>
        <fullName evidence="1">Uncharacterized protein</fullName>
    </submittedName>
</protein>
<proteinExistence type="predicted"/>
<sequence length="53" mass="5772">MLKSGGLGIECNRDAKEARALRDSLVEQAKINYKGILTNLLKQRLAVICGVLS</sequence>
<dbReference type="EMBL" id="CDMG01000009">
    <property type="protein sequence ID" value="CRF52624.1"/>
    <property type="molecule type" value="Genomic_DNA"/>
</dbReference>
<name>A0A0K2Y447_9HELI</name>
<dbReference type="Proteomes" id="UP000043437">
    <property type="component" value="Unassembled WGS sequence"/>
</dbReference>
<organism evidence="1 2">
    <name type="scientific">Helicobacter ailurogastricus</name>
    <dbReference type="NCBI Taxonomy" id="1578720"/>
    <lineage>
        <taxon>Bacteria</taxon>
        <taxon>Pseudomonadati</taxon>
        <taxon>Campylobacterota</taxon>
        <taxon>Epsilonproteobacteria</taxon>
        <taxon>Campylobacterales</taxon>
        <taxon>Helicobacteraceae</taxon>
        <taxon>Helicobacter</taxon>
    </lineage>
</organism>
<accession>A0A0K2Y447</accession>
<dbReference type="AlphaFoldDB" id="A0A0K2Y447"/>
<gene>
    <name evidence="1" type="ORF">HAL07_10890</name>
</gene>
<evidence type="ECO:0000313" key="2">
    <source>
        <dbReference type="Proteomes" id="UP000043437"/>
    </source>
</evidence>